<dbReference type="Proteomes" id="UP000199069">
    <property type="component" value="Unassembled WGS sequence"/>
</dbReference>
<keyword evidence="7" id="KW-1185">Reference proteome</keyword>
<dbReference type="STRING" id="5286.A0A0K3CLK3"/>
<protein>
    <submittedName>
        <fullName evidence="5">BY PROTMAP: gi|472582101|gb|EMS19803.1| DNA cross-link repair 1C protein [Rhodosporidium toruloides NP11] gi|647394306|emb|CDR35535.1| RHTO0S01e01508g1_1 [Rhodosporidium toruloides]</fullName>
    </submittedName>
</protein>
<name>A0A0K3CLK3_RHOTO</name>
<evidence type="ECO:0000313" key="8">
    <source>
        <dbReference type="Proteomes" id="UP000239560"/>
    </source>
</evidence>
<reference evidence="6 8" key="2">
    <citation type="journal article" date="2018" name="Elife">
        <title>Functional genomics of lipid metabolism in the oleaginous yeast Rhodosporidium toruloides.</title>
        <authorList>
            <person name="Coradetti S.T."/>
            <person name="Pinel D."/>
            <person name="Geiselman G."/>
            <person name="Ito M."/>
            <person name="Mondo S."/>
            <person name="Reilly M.C."/>
            <person name="Cheng Y.F."/>
            <person name="Bauer S."/>
            <person name="Grigoriev I."/>
            <person name="Gladden J.M."/>
            <person name="Simmons B.A."/>
            <person name="Brem R."/>
            <person name="Arkin A.P."/>
            <person name="Skerker J.M."/>
        </authorList>
    </citation>
    <scope>NUCLEOTIDE SEQUENCE [LARGE SCALE GENOMIC DNA]</scope>
    <source>
        <strain evidence="6 8">NBRC 0880</strain>
    </source>
</reference>
<feature type="region of interest" description="Disordered" evidence="4">
    <location>
        <begin position="290"/>
        <end position="329"/>
    </location>
</feature>
<dbReference type="EMBL" id="CWKI01000010">
    <property type="protein sequence ID" value="CTR09587.1"/>
    <property type="molecule type" value="Genomic_DNA"/>
</dbReference>
<dbReference type="Proteomes" id="UP000239560">
    <property type="component" value="Unassembled WGS sequence"/>
</dbReference>
<dbReference type="InterPro" id="IPR036866">
    <property type="entry name" value="RibonucZ/Hydroxyglut_hydro"/>
</dbReference>
<proteinExistence type="predicted"/>
<dbReference type="Gene3D" id="3.60.15.10">
    <property type="entry name" value="Ribonuclease Z/Hydroxyacylglutathione hydrolase-like"/>
    <property type="match status" value="1"/>
</dbReference>
<dbReference type="GO" id="GO:0035312">
    <property type="term" value="F:5'-3' DNA exonuclease activity"/>
    <property type="evidence" value="ECO:0007669"/>
    <property type="project" value="TreeGrafter"/>
</dbReference>
<dbReference type="EMBL" id="LCTV02000010">
    <property type="protein sequence ID" value="PRQ72288.1"/>
    <property type="molecule type" value="Genomic_DNA"/>
</dbReference>
<feature type="compositionally biased region" description="Low complexity" evidence="4">
    <location>
        <begin position="312"/>
        <end position="328"/>
    </location>
</feature>
<evidence type="ECO:0000313" key="5">
    <source>
        <dbReference type="EMBL" id="CTR09587.1"/>
    </source>
</evidence>
<dbReference type="AlphaFoldDB" id="A0A0K3CLK3"/>
<dbReference type="GO" id="GO:0006303">
    <property type="term" value="P:double-strand break repair via nonhomologous end joining"/>
    <property type="evidence" value="ECO:0007669"/>
    <property type="project" value="TreeGrafter"/>
</dbReference>
<dbReference type="GO" id="GO:0036297">
    <property type="term" value="P:interstrand cross-link repair"/>
    <property type="evidence" value="ECO:0007669"/>
    <property type="project" value="TreeGrafter"/>
</dbReference>
<dbReference type="OrthoDB" id="5561659at2759"/>
<gene>
    <name evidence="5" type="primary">FGENESH: predicted gene_10.285</name>
    <name evidence="6" type="ORF">AAT19DRAFT_9627</name>
    <name evidence="5" type="ORF">BN2166_0054480</name>
</gene>
<keyword evidence="1" id="KW-0540">Nuclease</keyword>
<feature type="region of interest" description="Disordered" evidence="4">
    <location>
        <begin position="818"/>
        <end position="875"/>
    </location>
</feature>
<sequence>MSTHHGYLNEFPFIRVDNFDGDTNCDGKKPHFYLLTHAHTDHIRGLDSPTFNGQIFATAVTKKLVQETMITAYRVRLEEMAERNVGRMRKFANLCSVRPGGKGRGAGMDRIKVLPLNTPTQLSGPDGFVVVTALDANHCPGSAMFLIEGEVKGKFRSCLITGDIRIEPWWLEALKHNPIFASYIPCDTKTGASRSPRTLDCIYLDTSSVLLTDDLPTKDEAVAEVIALIEQYPPDTRFFLNAWTWGYEELLKGVHKAFGETIHLDWYKHRLYTSSAFRSCDPLLASLGTTSSYHPSSSTDPEPSPSLRADQPATSAAASTSDSPSTSPRPLRFHACERRWKCDHVWNDGLGCFAWDEGAMDALKGPKKLKRPGSGEVLPEDRANGGARVVYVNPSEMPRSRWEAYKEDVQQKIEKWKKRQEIERGKGKKRARGDDVEKAELPNALIIPLARHSSCPELQSLVALFRPQTIYPLTCTDDDPDSPAHQYMTLPSMFGNLLAPGGDEQLREEARRYRRAVKKKRGIVAPSSAGQDDPLQECGLIEPKWVREMTLKGLNLEGPFDVVKEVGFWLKRLEKDQWTPSRCSIQAQACLNRIKPAPNNSTAPAKAPSETVVLSDTADEEMPLPKKRKAASDKPLPGPALARQLSYGETSSASRQPPVLSTSVVPPTGPRSTRQCTPELAAPVRLDSPLSVGPPLRKSVTFASSPTSRPLDKEQVAALASSAPTGSLESSPDPSPLSRDVAGSATTPGPAHPPPAQLSNRSSAFVLHPTVAHAAPKPAASIAASKTEVRPSSATRERRRTVEACLLRKMRGLLCEGGKIEPFSEGDPRLQGRKPLRQTVDGGEGKENEAAEPKKGTSASPSSFRTVAPSTSPLA</sequence>
<evidence type="ECO:0000256" key="2">
    <source>
        <dbReference type="ARBA" id="ARBA00022801"/>
    </source>
</evidence>
<evidence type="ECO:0000256" key="1">
    <source>
        <dbReference type="ARBA" id="ARBA00022722"/>
    </source>
</evidence>
<evidence type="ECO:0000256" key="4">
    <source>
        <dbReference type="SAM" id="MobiDB-lite"/>
    </source>
</evidence>
<dbReference type="SUPFAM" id="SSF56281">
    <property type="entry name" value="Metallo-hydrolase/oxidoreductase"/>
    <property type="match status" value="1"/>
</dbReference>
<feature type="compositionally biased region" description="Low complexity" evidence="4">
    <location>
        <begin position="772"/>
        <end position="786"/>
    </location>
</feature>
<keyword evidence="3" id="KW-0269">Exonuclease</keyword>
<feature type="compositionally biased region" description="Low complexity" evidence="4">
    <location>
        <begin position="727"/>
        <end position="749"/>
    </location>
</feature>
<dbReference type="PANTHER" id="PTHR23240">
    <property type="entry name" value="DNA CROSS-LINK REPAIR PROTEIN PSO2/SNM1-RELATED"/>
    <property type="match status" value="1"/>
</dbReference>
<accession>A0A0K3CLK3</accession>
<dbReference type="GO" id="GO:0003684">
    <property type="term" value="F:damaged DNA binding"/>
    <property type="evidence" value="ECO:0007669"/>
    <property type="project" value="TreeGrafter"/>
</dbReference>
<organism evidence="5 7">
    <name type="scientific">Rhodotorula toruloides</name>
    <name type="common">Yeast</name>
    <name type="synonym">Rhodosporidium toruloides</name>
    <dbReference type="NCBI Taxonomy" id="5286"/>
    <lineage>
        <taxon>Eukaryota</taxon>
        <taxon>Fungi</taxon>
        <taxon>Dikarya</taxon>
        <taxon>Basidiomycota</taxon>
        <taxon>Pucciniomycotina</taxon>
        <taxon>Microbotryomycetes</taxon>
        <taxon>Sporidiobolales</taxon>
        <taxon>Sporidiobolaceae</taxon>
        <taxon>Rhodotorula</taxon>
    </lineage>
</organism>
<keyword evidence="2" id="KW-0378">Hydrolase</keyword>
<feature type="compositionally biased region" description="Low complexity" evidence="4">
    <location>
        <begin position="657"/>
        <end position="666"/>
    </location>
</feature>
<feature type="region of interest" description="Disordered" evidence="4">
    <location>
        <begin position="596"/>
        <end position="799"/>
    </location>
</feature>
<dbReference type="OMA" id="PLTCTDD"/>
<feature type="compositionally biased region" description="Basic and acidic residues" evidence="4">
    <location>
        <begin position="843"/>
        <end position="855"/>
    </location>
</feature>
<evidence type="ECO:0000256" key="3">
    <source>
        <dbReference type="ARBA" id="ARBA00022839"/>
    </source>
</evidence>
<feature type="compositionally biased region" description="Polar residues" evidence="4">
    <location>
        <begin position="857"/>
        <end position="875"/>
    </location>
</feature>
<reference evidence="5 7" key="1">
    <citation type="submission" date="2015-07" db="EMBL/GenBank/DDBJ databases">
        <authorList>
            <person name="Cajimat M.N.B."/>
            <person name="Milazzo M.L."/>
            <person name="Fulhorst C.F."/>
        </authorList>
    </citation>
    <scope>NUCLEOTIDE SEQUENCE [LARGE SCALE GENOMIC DNA]</scope>
    <source>
        <strain evidence="5">Single colony</strain>
    </source>
</reference>
<dbReference type="GO" id="GO:0000723">
    <property type="term" value="P:telomere maintenance"/>
    <property type="evidence" value="ECO:0007669"/>
    <property type="project" value="TreeGrafter"/>
</dbReference>
<evidence type="ECO:0000313" key="6">
    <source>
        <dbReference type="EMBL" id="PRQ72288.1"/>
    </source>
</evidence>
<evidence type="ECO:0000313" key="7">
    <source>
        <dbReference type="Proteomes" id="UP000199069"/>
    </source>
</evidence>
<dbReference type="PANTHER" id="PTHR23240:SF8">
    <property type="entry name" value="PROTEIN ARTEMIS"/>
    <property type="match status" value="1"/>
</dbReference>